<dbReference type="GO" id="GO:0008137">
    <property type="term" value="F:NADH dehydrogenase (ubiquinone) activity"/>
    <property type="evidence" value="ECO:0007669"/>
    <property type="project" value="UniProtKB-EC"/>
</dbReference>
<geneLocation type="mitochondrion" evidence="12"/>
<evidence type="ECO:0000256" key="1">
    <source>
        <dbReference type="ARBA" id="ARBA00004141"/>
    </source>
</evidence>
<evidence type="ECO:0000256" key="11">
    <source>
        <dbReference type="SAM" id="Phobius"/>
    </source>
</evidence>
<keyword evidence="8 11" id="KW-0472">Membrane</keyword>
<comment type="similarity">
    <text evidence="2">Belongs to the complex I subunit 4L family.</text>
</comment>
<evidence type="ECO:0000256" key="3">
    <source>
        <dbReference type="ARBA" id="ARBA00016612"/>
    </source>
</evidence>
<evidence type="ECO:0000256" key="10">
    <source>
        <dbReference type="ARBA" id="ARBA00049551"/>
    </source>
</evidence>
<evidence type="ECO:0000256" key="2">
    <source>
        <dbReference type="ARBA" id="ARBA00010519"/>
    </source>
</evidence>
<organism evidence="12">
    <name type="scientific">Carios mexicanus</name>
    <name type="common">Soft tick</name>
    <name type="synonym">Antricola mexicanus</name>
    <dbReference type="NCBI Taxonomy" id="34600"/>
    <lineage>
        <taxon>Eukaryota</taxon>
        <taxon>Metazoa</taxon>
        <taxon>Ecdysozoa</taxon>
        <taxon>Arthropoda</taxon>
        <taxon>Chelicerata</taxon>
        <taxon>Arachnida</taxon>
        <taxon>Acari</taxon>
        <taxon>Parasitiformes</taxon>
        <taxon>Ixodida</taxon>
        <taxon>Ixodoidea</taxon>
        <taxon>Argasidae</taxon>
        <taxon>Ornithodorinae</taxon>
        <taxon>Antricola</taxon>
    </lineage>
</organism>
<evidence type="ECO:0000256" key="9">
    <source>
        <dbReference type="ARBA" id="ARBA00031586"/>
    </source>
</evidence>
<reference evidence="12" key="1">
    <citation type="journal article" date="2014" name="Ticks Tick Borne Dis.">
        <title>Molecular phylogeny of soft ticks (Ixodida: Argasidae) inferred from mitochondrial genome and nuclear rRNA sequences.</title>
        <authorList>
            <person name="Burger T.D."/>
            <person name="Shao R."/>
            <person name="Labruna M.B."/>
            <person name="Barker S.C."/>
        </authorList>
    </citation>
    <scope>NUCLEOTIDE SEQUENCE</scope>
</reference>
<keyword evidence="6 11" id="KW-1133">Transmembrane helix</keyword>
<keyword evidence="5" id="KW-1278">Translocase</keyword>
<evidence type="ECO:0000256" key="5">
    <source>
        <dbReference type="ARBA" id="ARBA00022967"/>
    </source>
</evidence>
<dbReference type="Pfam" id="PF00420">
    <property type="entry name" value="Oxidored_q2"/>
    <property type="match status" value="1"/>
</dbReference>
<name>W0FGR5_CARMN</name>
<keyword evidence="4 11" id="KW-0812">Transmembrane</keyword>
<proteinExistence type="inferred from homology"/>
<dbReference type="EMBL" id="KC769591">
    <property type="protein sequence ID" value="AHF21661.1"/>
    <property type="molecule type" value="Genomic_DNA"/>
</dbReference>
<evidence type="ECO:0000313" key="12">
    <source>
        <dbReference type="EMBL" id="AHF21661.1"/>
    </source>
</evidence>
<dbReference type="GO" id="GO:0016020">
    <property type="term" value="C:membrane"/>
    <property type="evidence" value="ECO:0007669"/>
    <property type="project" value="UniProtKB-SubCell"/>
</dbReference>
<evidence type="ECO:0000256" key="4">
    <source>
        <dbReference type="ARBA" id="ARBA00022692"/>
    </source>
</evidence>
<evidence type="ECO:0000256" key="7">
    <source>
        <dbReference type="ARBA" id="ARBA00023027"/>
    </source>
</evidence>
<dbReference type="AlphaFoldDB" id="W0FGR5"/>
<protein>
    <recommendedName>
        <fullName evidence="3">NADH-ubiquinone oxidoreductase chain 4L</fullName>
    </recommendedName>
    <alternativeName>
        <fullName evidence="9">NADH dehydrogenase subunit 4L</fullName>
    </alternativeName>
</protein>
<keyword evidence="12" id="KW-0496">Mitochondrion</keyword>
<evidence type="ECO:0000256" key="8">
    <source>
        <dbReference type="ARBA" id="ARBA00023136"/>
    </source>
</evidence>
<sequence length="92" mass="10221">MNLIGSLIFIGGLLSILMNRKHVLILLLCLEMMYIGIMYCVFVGICSWGSMLNMIVLMFFIVCEAGLGLSILVGNVFFYGNDKVSTMVLIKC</sequence>
<keyword evidence="7" id="KW-0520">NAD</keyword>
<gene>
    <name evidence="12" type="primary">NAD4L</name>
</gene>
<comment type="catalytic activity">
    <reaction evidence="10">
        <text>a ubiquinone + NADH + 5 H(+)(in) = a ubiquinol + NAD(+) + 4 H(+)(out)</text>
        <dbReference type="Rhea" id="RHEA:29091"/>
        <dbReference type="Rhea" id="RHEA-COMP:9565"/>
        <dbReference type="Rhea" id="RHEA-COMP:9566"/>
        <dbReference type="ChEBI" id="CHEBI:15378"/>
        <dbReference type="ChEBI" id="CHEBI:16389"/>
        <dbReference type="ChEBI" id="CHEBI:17976"/>
        <dbReference type="ChEBI" id="CHEBI:57540"/>
        <dbReference type="ChEBI" id="CHEBI:57945"/>
        <dbReference type="EC" id="7.1.1.2"/>
    </reaction>
</comment>
<dbReference type="InterPro" id="IPR039428">
    <property type="entry name" value="NUOK/Mnh_C1-like"/>
</dbReference>
<feature type="transmembrane region" description="Helical" evidence="11">
    <location>
        <begin position="51"/>
        <end position="78"/>
    </location>
</feature>
<dbReference type="Gene3D" id="1.10.287.3510">
    <property type="match status" value="1"/>
</dbReference>
<evidence type="ECO:0000256" key="6">
    <source>
        <dbReference type="ARBA" id="ARBA00022989"/>
    </source>
</evidence>
<comment type="subcellular location">
    <subcellularLocation>
        <location evidence="1">Membrane</location>
        <topology evidence="1">Multi-pass membrane protein</topology>
    </subcellularLocation>
</comment>
<feature type="transmembrane region" description="Helical" evidence="11">
    <location>
        <begin position="23"/>
        <end position="45"/>
    </location>
</feature>
<accession>W0FGR5</accession>